<reference evidence="3" key="1">
    <citation type="submission" date="2019-12" db="EMBL/GenBank/DDBJ databases">
        <authorList>
            <person name="Scholes J."/>
        </authorList>
    </citation>
    <scope>NUCLEOTIDE SEQUENCE</scope>
</reference>
<name>A0A9N7RLE0_STRHE</name>
<organism evidence="3 4">
    <name type="scientific">Striga hermonthica</name>
    <name type="common">Purple witchweed</name>
    <name type="synonym">Buchnera hermonthica</name>
    <dbReference type="NCBI Taxonomy" id="68872"/>
    <lineage>
        <taxon>Eukaryota</taxon>
        <taxon>Viridiplantae</taxon>
        <taxon>Streptophyta</taxon>
        <taxon>Embryophyta</taxon>
        <taxon>Tracheophyta</taxon>
        <taxon>Spermatophyta</taxon>
        <taxon>Magnoliopsida</taxon>
        <taxon>eudicotyledons</taxon>
        <taxon>Gunneridae</taxon>
        <taxon>Pentapetalae</taxon>
        <taxon>asterids</taxon>
        <taxon>lamiids</taxon>
        <taxon>Lamiales</taxon>
        <taxon>Orobanchaceae</taxon>
        <taxon>Buchnereae</taxon>
        <taxon>Striga</taxon>
    </lineage>
</organism>
<feature type="region of interest" description="Disordered" evidence="2">
    <location>
        <begin position="311"/>
        <end position="337"/>
    </location>
</feature>
<feature type="compositionally biased region" description="Basic and acidic residues" evidence="2">
    <location>
        <begin position="311"/>
        <end position="323"/>
    </location>
</feature>
<keyword evidence="4" id="KW-1185">Reference proteome</keyword>
<evidence type="ECO:0000313" key="3">
    <source>
        <dbReference type="EMBL" id="CAA0832365.1"/>
    </source>
</evidence>
<feature type="coiled-coil region" evidence="1">
    <location>
        <begin position="89"/>
        <end position="256"/>
    </location>
</feature>
<dbReference type="Proteomes" id="UP001153555">
    <property type="component" value="Unassembled WGS sequence"/>
</dbReference>
<protein>
    <submittedName>
        <fullName evidence="3">Maternal effect embryo arrest 22</fullName>
    </submittedName>
</protein>
<evidence type="ECO:0000313" key="4">
    <source>
        <dbReference type="Proteomes" id="UP001153555"/>
    </source>
</evidence>
<dbReference type="OrthoDB" id="1933275at2759"/>
<keyword evidence="1" id="KW-0175">Coiled coil</keyword>
<dbReference type="PANTHER" id="PTHR35480:SF1">
    <property type="entry name" value="MATERNAL EFFECT EMBRYO ARREST 22"/>
    <property type="match status" value="1"/>
</dbReference>
<proteinExistence type="predicted"/>
<dbReference type="PANTHER" id="PTHR35480">
    <property type="entry name" value="MATERNAL EFFECT EMBRYO ARREST 22"/>
    <property type="match status" value="1"/>
</dbReference>
<gene>
    <name evidence="3" type="ORF">SHERM_27660</name>
</gene>
<evidence type="ECO:0000256" key="1">
    <source>
        <dbReference type="SAM" id="Coils"/>
    </source>
</evidence>
<dbReference type="AlphaFoldDB" id="A0A9N7RLE0"/>
<accession>A0A9N7RLE0</accession>
<comment type="caution">
    <text evidence="3">The sequence shown here is derived from an EMBL/GenBank/DDBJ whole genome shotgun (WGS) entry which is preliminary data.</text>
</comment>
<evidence type="ECO:0000256" key="2">
    <source>
        <dbReference type="SAM" id="MobiDB-lite"/>
    </source>
</evidence>
<dbReference type="EMBL" id="CACSLK010027833">
    <property type="protein sequence ID" value="CAA0832365.1"/>
    <property type="molecule type" value="Genomic_DNA"/>
</dbReference>
<sequence length="412" mass="47577">MAEDVAVVHDETSNACCNGLKKKHLKLLEKYSKLHRVALEELKLQVDIWKDEKEIESGRRVYLEDEVSALKEVIQSLKQSHNSAPLDAAKDTQERFNSAEKEIKELKEILEKERERVSLEKKKVELEKKKADEALKKVEAEKKKVNEAQNVAAGERKKAEENELLLENLKLEIDAVKSTLASENSKIEAAKKKAEVEKQRAARERKRADLAEIKLEEQRELAETNSKKAIFEKDRADDLNKKLEEASFRVEKLEELNEKLCFENAVKVQADKSRTGIDANKSSDVSMDLLKKDAQLPKWIEKLLLDKEHSINRERKRADSEGKKAKKHKKVAESQKKLALEQKHRADQLSKKLDSCRLMLKELQTDLEEFVLQRINAGHARLRTDKDISETYTVKLLKKRLRLEKTLVKHAN</sequence>